<reference evidence="5" key="2">
    <citation type="submission" date="2021-04" db="EMBL/GenBank/DDBJ databases">
        <authorList>
            <person name="Karlyshev A.V."/>
        </authorList>
    </citation>
    <scope>NUCLEOTIDE SEQUENCE</scope>
    <source>
        <strain evidence="5">LMG 29479</strain>
    </source>
</reference>
<evidence type="ECO:0000313" key="6">
    <source>
        <dbReference type="EMBL" id="MBS7455728.1"/>
    </source>
</evidence>
<dbReference type="GO" id="GO:0009523">
    <property type="term" value="C:photosystem II"/>
    <property type="evidence" value="ECO:0007669"/>
    <property type="project" value="UniProtKB-KW"/>
</dbReference>
<dbReference type="RefSeq" id="WP_211927320.1">
    <property type="nucleotide sequence ID" value="NZ_JAGQFT020000001.1"/>
</dbReference>
<proteinExistence type="predicted"/>
<accession>A0A8J7VUE2</accession>
<keyword evidence="7" id="KW-1185">Reference proteome</keyword>
<keyword evidence="1" id="KW-0602">Photosynthesis</keyword>
<gene>
    <name evidence="6" type="ORF">KB893_001075</name>
    <name evidence="5" type="ORF">KB893_12930</name>
</gene>
<evidence type="ECO:0000256" key="2">
    <source>
        <dbReference type="ARBA" id="ARBA00023276"/>
    </source>
</evidence>
<evidence type="ECO:0000313" key="5">
    <source>
        <dbReference type="EMBL" id="MBR0563410.1"/>
    </source>
</evidence>
<sequence>MSVVRRCLLCCLVLSPAACAAPPGLEQLSEVAEGQRYPRCLPWQELERLGGRCHDLHEITSEPERQHVERVDMTLHEDGRAVTASGLTDVAGWFRDVEVLPSGEVVAVGGRGLKLARSDDEARSWTVTSYSGFADLVLGLAMRPDGRGYAVSQNGGTIFDTHDGGRSWEPFNRVFAGLDDPDYHALHVSAGLFDVAFADATTAVAVGYERMLRTTDDGMDWAPVELPVPMDDVNLQEVAFTGPREGWTVGSGGTVLRTRDGGAQWEAVDIGAGDTHLMGLDFVDAEHGCIGGGFKVWCTTDGGATWHTAELEPPRPMAWEPAIGVSRLRLRDAEEGWLITEDGLVYASADGGRSWTLWLDLARPGREDSDGVSLMGLALGRDRAWVVGSGTLNPGPDADPRWDTRRSPLLLSWPLDP</sequence>
<reference evidence="6 7" key="1">
    <citation type="journal article" date="2021" name="Microbiol. Resour. Announc.">
        <title>Draft Genome Sequence of Coralloluteibacterium stylophorae LMG 29479T.</title>
        <authorList>
            <person name="Karlyshev A.V."/>
            <person name="Kudryashova E.B."/>
            <person name="Ariskina E.V."/>
            <person name="Conroy A.P."/>
            <person name="Abidueva E.Y."/>
        </authorList>
    </citation>
    <scope>NUCLEOTIDE SEQUENCE [LARGE SCALE GENOMIC DNA]</scope>
    <source>
        <strain evidence="6 7">LMG 29479</strain>
    </source>
</reference>
<dbReference type="GO" id="GO:0015979">
    <property type="term" value="P:photosynthesis"/>
    <property type="evidence" value="ECO:0007669"/>
    <property type="project" value="UniProtKB-KW"/>
</dbReference>
<dbReference type="InterPro" id="IPR015943">
    <property type="entry name" value="WD40/YVTN_repeat-like_dom_sf"/>
</dbReference>
<evidence type="ECO:0000259" key="4">
    <source>
        <dbReference type="Pfam" id="PF14870"/>
    </source>
</evidence>
<keyword evidence="2" id="KW-0604">Photosystem II</keyword>
<organism evidence="5">
    <name type="scientific">Coralloluteibacterium stylophorae</name>
    <dbReference type="NCBI Taxonomy" id="1776034"/>
    <lineage>
        <taxon>Bacteria</taxon>
        <taxon>Pseudomonadati</taxon>
        <taxon>Pseudomonadota</taxon>
        <taxon>Gammaproteobacteria</taxon>
        <taxon>Lysobacterales</taxon>
        <taxon>Lysobacteraceae</taxon>
        <taxon>Coralloluteibacterium</taxon>
    </lineage>
</organism>
<dbReference type="InterPro" id="IPR028203">
    <property type="entry name" value="PSII_CF48-like_dom"/>
</dbReference>
<dbReference type="PANTHER" id="PTHR47199:SF2">
    <property type="entry name" value="PHOTOSYSTEM II STABILITY_ASSEMBLY FACTOR HCF136, CHLOROPLASTIC"/>
    <property type="match status" value="1"/>
</dbReference>
<feature type="chain" id="PRO_5042774223" description="Photosynthesis system II assembly factor Ycf48/Hcf136-like domain-containing protein" evidence="3">
    <location>
        <begin position="21"/>
        <end position="417"/>
    </location>
</feature>
<dbReference type="AlphaFoldDB" id="A0A8J7VUE2"/>
<evidence type="ECO:0000256" key="1">
    <source>
        <dbReference type="ARBA" id="ARBA00022531"/>
    </source>
</evidence>
<feature type="domain" description="Photosynthesis system II assembly factor Ycf48/Hcf136-like" evidence="4">
    <location>
        <begin position="185"/>
        <end position="270"/>
    </location>
</feature>
<dbReference type="SUPFAM" id="SSF50939">
    <property type="entry name" value="Sialidases"/>
    <property type="match status" value="1"/>
</dbReference>
<dbReference type="Gene3D" id="2.130.10.10">
    <property type="entry name" value="YVTN repeat-like/Quinoprotein amine dehydrogenase"/>
    <property type="match status" value="1"/>
</dbReference>
<dbReference type="Proteomes" id="UP000675747">
    <property type="component" value="Unassembled WGS sequence"/>
</dbReference>
<dbReference type="EMBL" id="JAGQFT020000001">
    <property type="protein sequence ID" value="MBS7455728.1"/>
    <property type="molecule type" value="Genomic_DNA"/>
</dbReference>
<comment type="caution">
    <text evidence="5">The sequence shown here is derived from an EMBL/GenBank/DDBJ whole genome shotgun (WGS) entry which is preliminary data.</text>
</comment>
<name>A0A8J7VUE2_9GAMM</name>
<dbReference type="PANTHER" id="PTHR47199">
    <property type="entry name" value="PHOTOSYSTEM II STABILITY/ASSEMBLY FACTOR HCF136, CHLOROPLASTIC"/>
    <property type="match status" value="1"/>
</dbReference>
<dbReference type="EMBL" id="JAGQFT010000129">
    <property type="protein sequence ID" value="MBR0563410.1"/>
    <property type="molecule type" value="Genomic_DNA"/>
</dbReference>
<dbReference type="CDD" id="cd15482">
    <property type="entry name" value="Sialidase_non-viral"/>
    <property type="match status" value="1"/>
</dbReference>
<feature type="signal peptide" evidence="3">
    <location>
        <begin position="1"/>
        <end position="20"/>
    </location>
</feature>
<protein>
    <recommendedName>
        <fullName evidence="4">Photosynthesis system II assembly factor Ycf48/Hcf136-like domain-containing protein</fullName>
    </recommendedName>
</protein>
<evidence type="ECO:0000256" key="3">
    <source>
        <dbReference type="SAM" id="SignalP"/>
    </source>
</evidence>
<dbReference type="InterPro" id="IPR036278">
    <property type="entry name" value="Sialidase_sf"/>
</dbReference>
<dbReference type="Pfam" id="PF14870">
    <property type="entry name" value="PSII_BNR"/>
    <property type="match status" value="1"/>
</dbReference>
<evidence type="ECO:0000313" key="7">
    <source>
        <dbReference type="Proteomes" id="UP000675747"/>
    </source>
</evidence>
<keyword evidence="3" id="KW-0732">Signal</keyword>